<name>A0A808FEI7_XANCI</name>
<proteinExistence type="predicted"/>
<evidence type="ECO:0000256" key="1">
    <source>
        <dbReference type="SAM" id="MobiDB-lite"/>
    </source>
</evidence>
<feature type="region of interest" description="Disordered" evidence="1">
    <location>
        <begin position="1"/>
        <end position="60"/>
    </location>
</feature>
<gene>
    <name evidence="2" type="ORF">XcfCFBP6167P_07745</name>
</gene>
<organism evidence="2">
    <name type="scientific">Xanthomonas citri pv. phaseoli var. fuscans</name>
    <dbReference type="NCBI Taxonomy" id="473423"/>
    <lineage>
        <taxon>Bacteria</taxon>
        <taxon>Pseudomonadati</taxon>
        <taxon>Pseudomonadota</taxon>
        <taxon>Gammaproteobacteria</taxon>
        <taxon>Lysobacterales</taxon>
        <taxon>Lysobacteraceae</taxon>
        <taxon>Xanthomonas</taxon>
    </lineage>
</organism>
<dbReference type="EMBL" id="CP021018">
    <property type="protein sequence ID" value="ATS88217.1"/>
    <property type="molecule type" value="Genomic_DNA"/>
</dbReference>
<evidence type="ECO:0000313" key="2">
    <source>
        <dbReference type="EMBL" id="ATS88217.1"/>
    </source>
</evidence>
<sequence length="60" mass="6869">MRLAGRRRGQFVKEGFAMRRSTSGPKPRTRATVMPPTESGWHSLDPSITPRRYLERTPIS</sequence>
<feature type="compositionally biased region" description="Basic residues" evidence="1">
    <location>
        <begin position="1"/>
        <end position="10"/>
    </location>
</feature>
<accession>A0A808FEI7</accession>
<dbReference type="AlphaFoldDB" id="A0A808FEI7"/>
<reference evidence="2" key="1">
    <citation type="journal article" date="2017" name="BMC Genomics">
        <title>Xanthomonas adaptation to common bean is associated with horizontal transfers of genes encoding TAL effectors.</title>
        <authorList>
            <person name="Ruh M."/>
            <person name="Briand M."/>
            <person name="Bonneau S."/>
            <person name="Jacques M.A."/>
            <person name="Chen N.W.G."/>
        </authorList>
    </citation>
    <scope>NUCLEOTIDE SEQUENCE [LARGE SCALE GENOMIC DNA]</scope>
    <source>
        <strain evidence="2">CFBP6167</strain>
    </source>
</reference>
<protein>
    <submittedName>
        <fullName evidence="2">Uncharacterized protein</fullName>
    </submittedName>
</protein>